<reference evidence="3" key="1">
    <citation type="journal article" date="2014" name="Proc. Natl. Acad. Sci. U.S.A.">
        <title>Extensive sampling of basidiomycete genomes demonstrates inadequacy of the white-rot/brown-rot paradigm for wood decay fungi.</title>
        <authorList>
            <person name="Riley R."/>
            <person name="Salamov A.A."/>
            <person name="Brown D.W."/>
            <person name="Nagy L.G."/>
            <person name="Floudas D."/>
            <person name="Held B.W."/>
            <person name="Levasseur A."/>
            <person name="Lombard V."/>
            <person name="Morin E."/>
            <person name="Otillar R."/>
            <person name="Lindquist E.A."/>
            <person name="Sun H."/>
            <person name="LaButti K.M."/>
            <person name="Schmutz J."/>
            <person name="Jabbour D."/>
            <person name="Luo H."/>
            <person name="Baker S.E."/>
            <person name="Pisabarro A.G."/>
            <person name="Walton J.D."/>
            <person name="Blanchette R.A."/>
            <person name="Henrissat B."/>
            <person name="Martin F."/>
            <person name="Cullen D."/>
            <person name="Hibbett D.S."/>
            <person name="Grigoriev I.V."/>
        </authorList>
    </citation>
    <scope>NUCLEOTIDE SEQUENCE [LARGE SCALE GENOMIC DNA]</scope>
    <source>
        <strain evidence="3">CBS 339.88</strain>
    </source>
</reference>
<feature type="compositionally biased region" description="Polar residues" evidence="1">
    <location>
        <begin position="47"/>
        <end position="57"/>
    </location>
</feature>
<evidence type="ECO:0000313" key="2">
    <source>
        <dbReference type="EMBL" id="KDR65898.1"/>
    </source>
</evidence>
<name>A0A067SGM9_GALM3</name>
<gene>
    <name evidence="2" type="ORF">GALMADRAFT_148283</name>
</gene>
<dbReference type="EMBL" id="KL142430">
    <property type="protein sequence ID" value="KDR65898.1"/>
    <property type="molecule type" value="Genomic_DNA"/>
</dbReference>
<dbReference type="HOGENOM" id="CLU_1147261_0_0_1"/>
<protein>
    <submittedName>
        <fullName evidence="2">Uncharacterized protein</fullName>
    </submittedName>
</protein>
<feature type="compositionally biased region" description="Polar residues" evidence="1">
    <location>
        <begin position="1"/>
        <end position="12"/>
    </location>
</feature>
<sequence length="242" mass="28162">MSTNPKNTQKSSVGPDGLTKHQRYYQKNQDRIKASNKARRRRATDGSRGSASSTQVTEGRRYANQATQTDVAANLAYQNFWNNPPQKSNSLELMLQEDIDSKLKELPKFTEVRGFVLEWCSIWGGVTLWEDTMEHAFQKYKEEKDWDAFEQWIAFIWKHADRGRKILQRVEGLETRLTGHQSPCTEYFIRALWRCQLTMLKPLIEGIAILEARIGFFHWRMIAMELGVFDFKALLLDLIGQI</sequence>
<evidence type="ECO:0000256" key="1">
    <source>
        <dbReference type="SAM" id="MobiDB-lite"/>
    </source>
</evidence>
<feature type="region of interest" description="Disordered" evidence="1">
    <location>
        <begin position="1"/>
        <end position="63"/>
    </location>
</feature>
<accession>A0A067SGM9</accession>
<keyword evidence="3" id="KW-1185">Reference proteome</keyword>
<dbReference type="Proteomes" id="UP000027222">
    <property type="component" value="Unassembled WGS sequence"/>
</dbReference>
<proteinExistence type="predicted"/>
<organism evidence="2 3">
    <name type="scientific">Galerina marginata (strain CBS 339.88)</name>
    <dbReference type="NCBI Taxonomy" id="685588"/>
    <lineage>
        <taxon>Eukaryota</taxon>
        <taxon>Fungi</taxon>
        <taxon>Dikarya</taxon>
        <taxon>Basidiomycota</taxon>
        <taxon>Agaricomycotina</taxon>
        <taxon>Agaricomycetes</taxon>
        <taxon>Agaricomycetidae</taxon>
        <taxon>Agaricales</taxon>
        <taxon>Agaricineae</taxon>
        <taxon>Strophariaceae</taxon>
        <taxon>Galerina</taxon>
    </lineage>
</organism>
<dbReference type="AlphaFoldDB" id="A0A067SGM9"/>
<dbReference type="OrthoDB" id="3067319at2759"/>
<evidence type="ECO:0000313" key="3">
    <source>
        <dbReference type="Proteomes" id="UP000027222"/>
    </source>
</evidence>